<keyword evidence="3 9" id="KW-0812">Transmembrane</keyword>
<dbReference type="AlphaFoldDB" id="A0A8T2MPN0"/>
<feature type="transmembrane region" description="Helical" evidence="10">
    <location>
        <begin position="228"/>
        <end position="249"/>
    </location>
</feature>
<keyword evidence="14" id="KW-1185">Reference proteome</keyword>
<dbReference type="Proteomes" id="UP000824540">
    <property type="component" value="Unassembled WGS sequence"/>
</dbReference>
<accession>A0A8T2MPN0</accession>
<dbReference type="InterPro" id="IPR000276">
    <property type="entry name" value="GPCR_Rhodpsn"/>
</dbReference>
<evidence type="ECO:0000256" key="5">
    <source>
        <dbReference type="ARBA" id="ARBA00023040"/>
    </source>
</evidence>
<evidence type="ECO:0000256" key="3">
    <source>
        <dbReference type="ARBA" id="ARBA00022692"/>
    </source>
</evidence>
<dbReference type="EMBL" id="JAFBMS010001182">
    <property type="protein sequence ID" value="KAG9329458.1"/>
    <property type="molecule type" value="Genomic_DNA"/>
</dbReference>
<comment type="similarity">
    <text evidence="9">Belongs to the G-protein coupled receptor 1 family.</text>
</comment>
<keyword evidence="6 10" id="KW-0472">Membrane</keyword>
<dbReference type="PROSITE" id="PS00237">
    <property type="entry name" value="G_PROTEIN_RECEP_F1_1"/>
    <property type="match status" value="1"/>
</dbReference>
<evidence type="ECO:0000256" key="8">
    <source>
        <dbReference type="ARBA" id="ARBA00023224"/>
    </source>
</evidence>
<evidence type="ECO:0000259" key="11">
    <source>
        <dbReference type="PROSITE" id="PS50262"/>
    </source>
</evidence>
<comment type="caution">
    <text evidence="13">The sequence shown here is derived from an EMBL/GenBank/DDBJ whole genome shotgun (WGS) entry which is preliminary data.</text>
</comment>
<dbReference type="InterPro" id="IPR017452">
    <property type="entry name" value="GPCR_Rhodpsn_7TM"/>
</dbReference>
<evidence type="ECO:0000256" key="9">
    <source>
        <dbReference type="RuleBase" id="RU000688"/>
    </source>
</evidence>
<evidence type="ECO:0000256" key="7">
    <source>
        <dbReference type="ARBA" id="ARBA00023170"/>
    </source>
</evidence>
<dbReference type="GO" id="GO:0030594">
    <property type="term" value="F:neurotransmitter receptor activity"/>
    <property type="evidence" value="ECO:0007669"/>
    <property type="project" value="TreeGrafter"/>
</dbReference>
<dbReference type="PRINTS" id="PR01157">
    <property type="entry name" value="P2YPURNOCPTR"/>
</dbReference>
<feature type="transmembrane region" description="Helical" evidence="10">
    <location>
        <begin position="20"/>
        <end position="39"/>
    </location>
</feature>
<dbReference type="OrthoDB" id="10261452at2759"/>
<feature type="transmembrane region" description="Helical" evidence="10">
    <location>
        <begin position="185"/>
        <end position="207"/>
    </location>
</feature>
<evidence type="ECO:0000256" key="4">
    <source>
        <dbReference type="ARBA" id="ARBA00022989"/>
    </source>
</evidence>
<evidence type="ECO:0000313" key="12">
    <source>
        <dbReference type="EMBL" id="KAG9329458.1"/>
    </source>
</evidence>
<comment type="subcellular location">
    <subcellularLocation>
        <location evidence="1">Cell membrane</location>
        <topology evidence="1">Multi-pass membrane protein</topology>
    </subcellularLocation>
</comment>
<keyword evidence="4 10" id="KW-1133">Transmembrane helix</keyword>
<dbReference type="GO" id="GO:0019722">
    <property type="term" value="P:calcium-mediated signaling"/>
    <property type="evidence" value="ECO:0007669"/>
    <property type="project" value="TreeGrafter"/>
</dbReference>
<sequence length="428" mass="47610">METAGDHRKEFQALFLPPVFGVELCVALLGNMAALWLMGTRERRQNWHTGLVFSCNLAVSDLLYALTLPLLVLYYAGGKHWRFGAAACTAERFLFTCNLYGSILFVTCISVNRYVAIVHPFFTRNHVQPKHAVAVSILVWVVVVAMSSPVLRFAGECRQQNTTAKANASIECVSACEMPDQWPHLVYSVSLAAVGCMLPFLVTLASYAGLFRVVWRNENITALEKRKVALMVGSVVVLYAISFVPYHVLKNYHYYLKLYDKGTAPVYRAYQVTKGLVTLNMCIHPLLYMGALPTLMDIGSTPGEEEENGVLLSPTLPFLSFTLILTVPHLQPLLLFPIPPLYPSFHSLSFLQSLTCSHSYSFLSPHSTLPFIHSHSYSPSPAATLTLSYPPTLPFLSFTLILTVPHLQPLLLFPIPPTPEVDNSGFRK</sequence>
<dbReference type="GO" id="GO:0045031">
    <property type="term" value="F:G protein-coupled ATP receptor activity"/>
    <property type="evidence" value="ECO:0007669"/>
    <property type="project" value="TreeGrafter"/>
</dbReference>
<reference evidence="13" key="1">
    <citation type="thesis" date="2021" institute="BYU ScholarsArchive" country="Provo, UT, USA">
        <title>Applications of and Algorithms for Genome Assembly and Genomic Analyses with an Emphasis on Marine Teleosts.</title>
        <authorList>
            <person name="Pickett B.D."/>
        </authorList>
    </citation>
    <scope>NUCLEOTIDE SEQUENCE</scope>
    <source>
        <strain evidence="13">HI-2016</strain>
    </source>
</reference>
<dbReference type="PANTHER" id="PTHR24231">
    <property type="entry name" value="PURINOCEPTOR-RELATED G-PROTEIN COUPLED RECEPTOR"/>
    <property type="match status" value="1"/>
</dbReference>
<keyword evidence="5 9" id="KW-0297">G-protein coupled receptor</keyword>
<gene>
    <name evidence="12" type="ORF">JZ751_004695</name>
    <name evidence="13" type="ORF">JZ751_028282</name>
</gene>
<evidence type="ECO:0000313" key="14">
    <source>
        <dbReference type="Proteomes" id="UP000824540"/>
    </source>
</evidence>
<evidence type="ECO:0000313" key="13">
    <source>
        <dbReference type="EMBL" id="KAG9330005.1"/>
    </source>
</evidence>
<keyword evidence="8 9" id="KW-0807">Transducer</keyword>
<evidence type="ECO:0000256" key="10">
    <source>
        <dbReference type="SAM" id="Phobius"/>
    </source>
</evidence>
<organism evidence="13 14">
    <name type="scientific">Albula glossodonta</name>
    <name type="common">roundjaw bonefish</name>
    <dbReference type="NCBI Taxonomy" id="121402"/>
    <lineage>
        <taxon>Eukaryota</taxon>
        <taxon>Metazoa</taxon>
        <taxon>Chordata</taxon>
        <taxon>Craniata</taxon>
        <taxon>Vertebrata</taxon>
        <taxon>Euteleostomi</taxon>
        <taxon>Actinopterygii</taxon>
        <taxon>Neopterygii</taxon>
        <taxon>Teleostei</taxon>
        <taxon>Albuliformes</taxon>
        <taxon>Albulidae</taxon>
        <taxon>Albula</taxon>
    </lineage>
</organism>
<feature type="transmembrane region" description="Helical" evidence="10">
    <location>
        <begin position="132"/>
        <end position="151"/>
    </location>
</feature>
<dbReference type="EMBL" id="JAFBMS010000803">
    <property type="protein sequence ID" value="KAG9330005.1"/>
    <property type="molecule type" value="Genomic_DNA"/>
</dbReference>
<dbReference type="PRINTS" id="PR00237">
    <property type="entry name" value="GPCRRHODOPSN"/>
</dbReference>
<dbReference type="Gene3D" id="1.20.1070.10">
    <property type="entry name" value="Rhodopsin 7-helix transmembrane proteins"/>
    <property type="match status" value="1"/>
</dbReference>
<evidence type="ECO:0000256" key="6">
    <source>
        <dbReference type="ARBA" id="ARBA00023136"/>
    </source>
</evidence>
<evidence type="ECO:0000256" key="1">
    <source>
        <dbReference type="ARBA" id="ARBA00004651"/>
    </source>
</evidence>
<dbReference type="Pfam" id="PF00001">
    <property type="entry name" value="7tm_1"/>
    <property type="match status" value="1"/>
</dbReference>
<protein>
    <recommendedName>
        <fullName evidence="11">G-protein coupled receptors family 1 profile domain-containing protein</fullName>
    </recommendedName>
</protein>
<feature type="transmembrane region" description="Helical" evidence="10">
    <location>
        <begin position="93"/>
        <end position="111"/>
    </location>
</feature>
<proteinExistence type="inferred from homology"/>
<feature type="domain" description="G-protein coupled receptors family 1 profile" evidence="11">
    <location>
        <begin position="30"/>
        <end position="288"/>
    </location>
</feature>
<evidence type="ECO:0000256" key="2">
    <source>
        <dbReference type="ARBA" id="ARBA00022475"/>
    </source>
</evidence>
<keyword evidence="2" id="KW-1003">Cell membrane</keyword>
<feature type="transmembrane region" description="Helical" evidence="10">
    <location>
        <begin position="51"/>
        <end position="73"/>
    </location>
</feature>
<dbReference type="SUPFAM" id="SSF81321">
    <property type="entry name" value="Family A G protein-coupled receptor-like"/>
    <property type="match status" value="1"/>
</dbReference>
<dbReference type="PANTHER" id="PTHR24231:SF46">
    <property type="entry name" value="P2Y PURINOCEPTOR 11"/>
    <property type="match status" value="1"/>
</dbReference>
<name>A0A8T2MPN0_9TELE</name>
<dbReference type="GO" id="GO:0005886">
    <property type="term" value="C:plasma membrane"/>
    <property type="evidence" value="ECO:0007669"/>
    <property type="project" value="UniProtKB-SubCell"/>
</dbReference>
<keyword evidence="7 9" id="KW-0675">Receptor</keyword>
<dbReference type="PROSITE" id="PS50262">
    <property type="entry name" value="G_PROTEIN_RECEP_F1_2"/>
    <property type="match status" value="1"/>
</dbReference>